<dbReference type="GeneID" id="93797017"/>
<name>A0A175Y3E9_9SPHN</name>
<dbReference type="STRING" id="621456.BJP26_03375"/>
<dbReference type="KEGG" id="smy:BJP26_03375"/>
<proteinExistence type="predicted"/>
<keyword evidence="2" id="KW-1185">Reference proteome</keyword>
<sequence length="126" mass="12475">MAGRTDGLIKTFRAGAAIAPYLFVKFGADDQSVVPAAAATDDILGSNVELAAAQGERIDVALGGLPEIRLGGPVGRGRPITSDAAGRAVEAAPAAGVRVRIAGFALSTGVAGDIVAYRAAPGFVTG</sequence>
<dbReference type="AlphaFoldDB" id="A0A175Y3E9"/>
<protein>
    <recommendedName>
        <fullName evidence="3">DUF2190 domain-containing protein</fullName>
    </recommendedName>
</protein>
<organism evidence="1 2">
    <name type="scientific">Sphingomonas melonis TY</name>
    <dbReference type="NCBI Taxonomy" id="621456"/>
    <lineage>
        <taxon>Bacteria</taxon>
        <taxon>Pseudomonadati</taxon>
        <taxon>Pseudomonadota</taxon>
        <taxon>Alphaproteobacteria</taxon>
        <taxon>Sphingomonadales</taxon>
        <taxon>Sphingomonadaceae</taxon>
        <taxon>Sphingomonas</taxon>
    </lineage>
</organism>
<gene>
    <name evidence="1" type="ORF">AVM11_03455</name>
</gene>
<dbReference type="OrthoDB" id="7360039at2"/>
<comment type="caution">
    <text evidence="1">The sequence shown here is derived from an EMBL/GenBank/DDBJ whole genome shotgun (WGS) entry which is preliminary data.</text>
</comment>
<accession>A0A175Y3E9</accession>
<dbReference type="EMBL" id="LQCK02000012">
    <property type="protein sequence ID" value="KZB95344.1"/>
    <property type="molecule type" value="Genomic_DNA"/>
</dbReference>
<evidence type="ECO:0000313" key="1">
    <source>
        <dbReference type="EMBL" id="KZB95344.1"/>
    </source>
</evidence>
<reference evidence="1" key="1">
    <citation type="submission" date="2016-03" db="EMBL/GenBank/DDBJ databases">
        <title>Sphingomonas melonis TY, whole genome shotgun sequencing.</title>
        <authorList>
            <person name="Wang H."/>
            <person name="Zhu P."/>
        </authorList>
    </citation>
    <scope>NUCLEOTIDE SEQUENCE [LARGE SCALE GENOMIC DNA]</scope>
    <source>
        <strain evidence="1">TY</strain>
    </source>
</reference>
<evidence type="ECO:0000313" key="2">
    <source>
        <dbReference type="Proteomes" id="UP000078460"/>
    </source>
</evidence>
<dbReference type="Proteomes" id="UP000078460">
    <property type="component" value="Unassembled WGS sequence"/>
</dbReference>
<dbReference type="RefSeq" id="WP_017980568.1">
    <property type="nucleotide sequence ID" value="NZ_CP017578.1"/>
</dbReference>
<evidence type="ECO:0008006" key="3">
    <source>
        <dbReference type="Google" id="ProtNLM"/>
    </source>
</evidence>